<keyword evidence="2" id="KW-0812">Transmembrane</keyword>
<feature type="compositionally biased region" description="Low complexity" evidence="1">
    <location>
        <begin position="7"/>
        <end position="18"/>
    </location>
</feature>
<dbReference type="Proteomes" id="UP001595698">
    <property type="component" value="Unassembled WGS sequence"/>
</dbReference>
<feature type="compositionally biased region" description="Low complexity" evidence="1">
    <location>
        <begin position="40"/>
        <end position="65"/>
    </location>
</feature>
<comment type="caution">
    <text evidence="3">The sequence shown here is derived from an EMBL/GenBank/DDBJ whole genome shotgun (WGS) entry which is preliminary data.</text>
</comment>
<keyword evidence="4" id="KW-1185">Reference proteome</keyword>
<organism evidence="3 4">
    <name type="scientific">Streptosporangium jomthongense</name>
    <dbReference type="NCBI Taxonomy" id="1193683"/>
    <lineage>
        <taxon>Bacteria</taxon>
        <taxon>Bacillati</taxon>
        <taxon>Actinomycetota</taxon>
        <taxon>Actinomycetes</taxon>
        <taxon>Streptosporangiales</taxon>
        <taxon>Streptosporangiaceae</taxon>
        <taxon>Streptosporangium</taxon>
    </lineage>
</organism>
<evidence type="ECO:0000313" key="3">
    <source>
        <dbReference type="EMBL" id="MFC3981895.1"/>
    </source>
</evidence>
<accession>A0ABV8F370</accession>
<evidence type="ECO:0000256" key="1">
    <source>
        <dbReference type="SAM" id="MobiDB-lite"/>
    </source>
</evidence>
<evidence type="ECO:0000256" key="2">
    <source>
        <dbReference type="SAM" id="Phobius"/>
    </source>
</evidence>
<gene>
    <name evidence="3" type="ORF">ACFOYY_17270</name>
</gene>
<reference evidence="4" key="1">
    <citation type="journal article" date="2019" name="Int. J. Syst. Evol. Microbiol.">
        <title>The Global Catalogue of Microorganisms (GCM) 10K type strain sequencing project: providing services to taxonomists for standard genome sequencing and annotation.</title>
        <authorList>
            <consortium name="The Broad Institute Genomics Platform"/>
            <consortium name="The Broad Institute Genome Sequencing Center for Infectious Disease"/>
            <person name="Wu L."/>
            <person name="Ma J."/>
        </authorList>
    </citation>
    <scope>NUCLEOTIDE SEQUENCE [LARGE SCALE GENOMIC DNA]</scope>
    <source>
        <strain evidence="4">TBRC 7912</strain>
    </source>
</reference>
<evidence type="ECO:0000313" key="4">
    <source>
        <dbReference type="Proteomes" id="UP001595698"/>
    </source>
</evidence>
<name>A0ABV8F370_9ACTN</name>
<proteinExistence type="predicted"/>
<sequence>MGGTVKAATRTTRPTLTLVRGAGETAAKDAGRGAAGGGRPVARPRGTAAGRAGRTVPAVSRRRAVAGGRVAHATVRRRRAPVRLTRRGRVVAVLALVLLVLAAFWAGALLDAALAS</sequence>
<keyword evidence="2" id="KW-1133">Transmembrane helix</keyword>
<feature type="region of interest" description="Disordered" evidence="1">
    <location>
        <begin position="1"/>
        <end position="65"/>
    </location>
</feature>
<dbReference type="EMBL" id="JBHSBC010000015">
    <property type="protein sequence ID" value="MFC3981895.1"/>
    <property type="molecule type" value="Genomic_DNA"/>
</dbReference>
<dbReference type="RefSeq" id="WP_386190289.1">
    <property type="nucleotide sequence ID" value="NZ_JBHSBC010000015.1"/>
</dbReference>
<protein>
    <submittedName>
        <fullName evidence="3">Uncharacterized protein</fullName>
    </submittedName>
</protein>
<keyword evidence="2" id="KW-0472">Membrane</keyword>
<feature type="transmembrane region" description="Helical" evidence="2">
    <location>
        <begin position="88"/>
        <end position="110"/>
    </location>
</feature>